<dbReference type="EMBL" id="SJOL01009574">
    <property type="protein sequence ID" value="TGZ56845.1"/>
    <property type="molecule type" value="Genomic_DNA"/>
</dbReference>
<name>A0A4S2L291_OPIFE</name>
<organism evidence="1 2">
    <name type="scientific">Opisthorchis felineus</name>
    <dbReference type="NCBI Taxonomy" id="147828"/>
    <lineage>
        <taxon>Eukaryota</taxon>
        <taxon>Metazoa</taxon>
        <taxon>Spiralia</taxon>
        <taxon>Lophotrochozoa</taxon>
        <taxon>Platyhelminthes</taxon>
        <taxon>Trematoda</taxon>
        <taxon>Digenea</taxon>
        <taxon>Opisthorchiida</taxon>
        <taxon>Opisthorchiata</taxon>
        <taxon>Opisthorchiidae</taxon>
        <taxon>Opisthorchis</taxon>
    </lineage>
</organism>
<reference evidence="1 2" key="1">
    <citation type="journal article" date="2019" name="BMC Genomics">
        <title>New insights from Opisthorchis felineus genome: update on genomics of the epidemiologically important liver flukes.</title>
        <authorList>
            <person name="Ershov N.I."/>
            <person name="Mordvinov V.A."/>
            <person name="Prokhortchouk E.B."/>
            <person name="Pakharukova M.Y."/>
            <person name="Gunbin K.V."/>
            <person name="Ustyantsev K."/>
            <person name="Genaev M.A."/>
            <person name="Blinov A.G."/>
            <person name="Mazur A."/>
            <person name="Boulygina E."/>
            <person name="Tsygankova S."/>
            <person name="Khrameeva E."/>
            <person name="Chekanov N."/>
            <person name="Fan G."/>
            <person name="Xiao A."/>
            <person name="Zhang H."/>
            <person name="Xu X."/>
            <person name="Yang H."/>
            <person name="Solovyev V."/>
            <person name="Lee S.M."/>
            <person name="Liu X."/>
            <person name="Afonnikov D.A."/>
            <person name="Skryabin K.G."/>
        </authorList>
    </citation>
    <scope>NUCLEOTIDE SEQUENCE [LARGE SCALE GENOMIC DNA]</scope>
    <source>
        <strain evidence="1">AK-0245</strain>
        <tissue evidence="1">Whole organism</tissue>
    </source>
</reference>
<dbReference type="Proteomes" id="UP000308267">
    <property type="component" value="Unassembled WGS sequence"/>
</dbReference>
<evidence type="ECO:0000313" key="1">
    <source>
        <dbReference type="EMBL" id="TGZ56845.1"/>
    </source>
</evidence>
<gene>
    <name evidence="1" type="ORF">CRM22_010088</name>
</gene>
<accession>A0A4S2L291</accession>
<protein>
    <submittedName>
        <fullName evidence="1">Uncharacterized protein</fullName>
    </submittedName>
</protein>
<dbReference type="AlphaFoldDB" id="A0A4S2L291"/>
<evidence type="ECO:0000313" key="2">
    <source>
        <dbReference type="Proteomes" id="UP000308267"/>
    </source>
</evidence>
<proteinExistence type="predicted"/>
<sequence length="100" mass="11206">MIANDQFLMPLQDILDIKTHALPPSCCTVKERSGSNLTFLRHTCIYSGNTDDVQLLNSLLLSLTHALFWFSVLSDWTRVMRTAGHPTLDAFSVVSEISTH</sequence>
<comment type="caution">
    <text evidence="1">The sequence shown here is derived from an EMBL/GenBank/DDBJ whole genome shotgun (WGS) entry which is preliminary data.</text>
</comment>
<keyword evidence="2" id="KW-1185">Reference proteome</keyword>